<dbReference type="GO" id="GO:0016787">
    <property type="term" value="F:hydrolase activity"/>
    <property type="evidence" value="ECO:0007669"/>
    <property type="project" value="UniProtKB-KW"/>
</dbReference>
<protein>
    <submittedName>
        <fullName evidence="4">Fatty acid amide hydrolase-like</fullName>
    </submittedName>
</protein>
<dbReference type="InterPro" id="IPR023631">
    <property type="entry name" value="Amidase_dom"/>
</dbReference>
<dbReference type="AlphaFoldDB" id="A0A2V0PDG5"/>
<dbReference type="Gene3D" id="3.90.1300.10">
    <property type="entry name" value="Amidase signature (AS) domain"/>
    <property type="match status" value="1"/>
</dbReference>
<dbReference type="PANTHER" id="PTHR11895">
    <property type="entry name" value="TRANSAMIDASE"/>
    <property type="match status" value="1"/>
</dbReference>
<keyword evidence="4" id="KW-0378">Hydrolase</keyword>
<dbReference type="SUPFAM" id="SSF75304">
    <property type="entry name" value="Amidase signature (AS) enzymes"/>
    <property type="match status" value="1"/>
</dbReference>
<dbReference type="FunCoup" id="A0A2V0PDG5">
    <property type="interactions" value="710"/>
</dbReference>
<dbReference type="InterPro" id="IPR000120">
    <property type="entry name" value="Amidase"/>
</dbReference>
<dbReference type="PANTHER" id="PTHR11895:SF67">
    <property type="entry name" value="AMIDASE DOMAIN-CONTAINING PROTEIN"/>
    <property type="match status" value="1"/>
</dbReference>
<dbReference type="InParanoid" id="A0A2V0PDG5"/>
<evidence type="ECO:0000313" key="5">
    <source>
        <dbReference type="Proteomes" id="UP000247498"/>
    </source>
</evidence>
<proteinExistence type="inferred from homology"/>
<evidence type="ECO:0000256" key="1">
    <source>
        <dbReference type="ARBA" id="ARBA00009199"/>
    </source>
</evidence>
<evidence type="ECO:0000259" key="3">
    <source>
        <dbReference type="Pfam" id="PF01425"/>
    </source>
</evidence>
<feature type="region of interest" description="Disordered" evidence="2">
    <location>
        <begin position="706"/>
        <end position="725"/>
    </location>
</feature>
<comment type="similarity">
    <text evidence="1">Belongs to the amidase family.</text>
</comment>
<dbReference type="OrthoDB" id="421993at2759"/>
<reference evidence="4 5" key="1">
    <citation type="journal article" date="2018" name="Sci. Rep.">
        <title>Raphidocelis subcapitata (=Pseudokirchneriella subcapitata) provides an insight into genome evolution and environmental adaptations in the Sphaeropleales.</title>
        <authorList>
            <person name="Suzuki S."/>
            <person name="Yamaguchi H."/>
            <person name="Nakajima N."/>
            <person name="Kawachi M."/>
        </authorList>
    </citation>
    <scope>NUCLEOTIDE SEQUENCE [LARGE SCALE GENOMIC DNA]</scope>
    <source>
        <strain evidence="4 5">NIES-35</strain>
    </source>
</reference>
<dbReference type="EMBL" id="BDRX01000072">
    <property type="protein sequence ID" value="GBF95943.1"/>
    <property type="molecule type" value="Genomic_DNA"/>
</dbReference>
<dbReference type="InterPro" id="IPR036928">
    <property type="entry name" value="AS_sf"/>
</dbReference>
<dbReference type="Proteomes" id="UP000247498">
    <property type="component" value="Unassembled WGS sequence"/>
</dbReference>
<feature type="domain" description="Amidase" evidence="3">
    <location>
        <begin position="465"/>
        <end position="676"/>
    </location>
</feature>
<evidence type="ECO:0000313" key="4">
    <source>
        <dbReference type="EMBL" id="GBF95943.1"/>
    </source>
</evidence>
<gene>
    <name evidence="4" type="ORF">Rsub_08066</name>
</gene>
<comment type="caution">
    <text evidence="4">The sequence shown here is derived from an EMBL/GenBank/DDBJ whole genome shotgun (WGS) entry which is preliminary data.</text>
</comment>
<keyword evidence="5" id="KW-1185">Reference proteome</keyword>
<organism evidence="4 5">
    <name type="scientific">Raphidocelis subcapitata</name>
    <dbReference type="NCBI Taxonomy" id="307507"/>
    <lineage>
        <taxon>Eukaryota</taxon>
        <taxon>Viridiplantae</taxon>
        <taxon>Chlorophyta</taxon>
        <taxon>core chlorophytes</taxon>
        <taxon>Chlorophyceae</taxon>
        <taxon>CS clade</taxon>
        <taxon>Sphaeropleales</taxon>
        <taxon>Selenastraceae</taxon>
        <taxon>Raphidocelis</taxon>
    </lineage>
</organism>
<feature type="domain" description="Amidase" evidence="3">
    <location>
        <begin position="185"/>
        <end position="371"/>
    </location>
</feature>
<dbReference type="Pfam" id="PF01425">
    <property type="entry name" value="Amidase"/>
    <property type="match status" value="2"/>
</dbReference>
<evidence type="ECO:0000256" key="2">
    <source>
        <dbReference type="SAM" id="MobiDB-lite"/>
    </source>
</evidence>
<dbReference type="InterPro" id="IPR020556">
    <property type="entry name" value="Amidase_CS"/>
</dbReference>
<name>A0A2V0PDG5_9CHLO</name>
<accession>A0A2V0PDG5</accession>
<dbReference type="STRING" id="307507.A0A2V0PDG5"/>
<dbReference type="PROSITE" id="PS00571">
    <property type="entry name" value="AMIDASES"/>
    <property type="match status" value="1"/>
</dbReference>
<sequence>MSRYVQLKAAAEWDAKEVAQAPYTMKHMAGPQVTGTALVVFRLLCENTFTHRMLYALYMSKNGMPPVLSGTVIPEAPKTSGVPEPLRPERGVIEVADPGSPAARVRAALAAIGAPAAAAPAPALGSPRRGGRGKAAAKAARPTILDYHRAYLSGEVSPVDAAEAIIKFLDSEPASANWFCEFASHEHLRAQAAASAARYAAGRPLSVLDGVPFAVKDVVDVLGHTSGGGTAFLGALRGPIPDVAYEAPSVAALRSLGAVCCGKTQMQEFGLLPTGISAKLGLARNPHCQDCIPGGSSGGSACVVAAGVVPFSIGTDGGGSVRIPAALCGVIGFKPTQGRMASDPEGSTLVAMGPITTCMTDTLIVYAAMACPGSCFKSPLAGGVPRNEFGGFVSQPGRITAATAKQAQAEVDAAARAAAAAAAAPPPEACLGESAATRPALTLPARVLPEGVLVGGRGGSVFKARPLAGVRIGIYKPWFEDAECCVVSACDGVVSLLRRMGAELVDITLPEIDHIRIAHMVTFLSECYALQKRIATTPELCSQLHEDSRVILTAGGGFTSADYLQAARLRRRQGDHWRRAFEICDFVATPTTACVAPRIAMGAEVAGLLDMTQCGLLVRFTAAANVLGLPALALPVGRDPAGACSGCGVRGDDPDAPQLPASFQLIGQPWHDAELLKVGFAVEEALAESGVPVPVPPVYVNPLARPAAAASPRRGGRGAAGRGGK</sequence>